<dbReference type="GO" id="GO:0009055">
    <property type="term" value="F:electron transfer activity"/>
    <property type="evidence" value="ECO:0007669"/>
    <property type="project" value="InterPro"/>
</dbReference>
<dbReference type="AlphaFoldDB" id="A0A8J7UM66"/>
<dbReference type="GO" id="GO:0005506">
    <property type="term" value="F:iron ion binding"/>
    <property type="evidence" value="ECO:0007669"/>
    <property type="project" value="InterPro"/>
</dbReference>
<organism evidence="2 3">
    <name type="scientific">Tianweitania sediminis</name>
    <dbReference type="NCBI Taxonomy" id="1502156"/>
    <lineage>
        <taxon>Bacteria</taxon>
        <taxon>Pseudomonadati</taxon>
        <taxon>Pseudomonadota</taxon>
        <taxon>Alphaproteobacteria</taxon>
        <taxon>Hyphomicrobiales</taxon>
        <taxon>Phyllobacteriaceae</taxon>
        <taxon>Tianweitania</taxon>
    </lineage>
</organism>
<evidence type="ECO:0000313" key="2">
    <source>
        <dbReference type="EMBL" id="MBP0441494.1"/>
    </source>
</evidence>
<sequence length="144" mass="15582">MRQMAEAAKTIDSIFNERVPFDGGAIRRAADVLAAHSGAAMATAFERPDGSSTVDWEELARDRTRFDALASELNELARLFGEAVADAESLTPDLRMRPQDGAPGGSLLGARRSQVPAGNQPAEHLFHMMLETCTRCHAAFRRAG</sequence>
<protein>
    <submittedName>
        <fullName evidence="2">Cytochrome c</fullName>
    </submittedName>
</protein>
<proteinExistence type="predicted"/>
<dbReference type="RefSeq" id="WP_209337523.1">
    <property type="nucleotide sequence ID" value="NZ_JAGIYY010000018.1"/>
</dbReference>
<dbReference type="GO" id="GO:0020037">
    <property type="term" value="F:heme binding"/>
    <property type="evidence" value="ECO:0007669"/>
    <property type="project" value="InterPro"/>
</dbReference>
<dbReference type="EMBL" id="JAGIYY010000018">
    <property type="protein sequence ID" value="MBP0441494.1"/>
    <property type="molecule type" value="Genomic_DNA"/>
</dbReference>
<evidence type="ECO:0000313" key="3">
    <source>
        <dbReference type="Proteomes" id="UP000666240"/>
    </source>
</evidence>
<evidence type="ECO:0000256" key="1">
    <source>
        <dbReference type="SAM" id="MobiDB-lite"/>
    </source>
</evidence>
<dbReference type="Proteomes" id="UP000666240">
    <property type="component" value="Unassembled WGS sequence"/>
</dbReference>
<name>A0A8J7UM66_9HYPH</name>
<feature type="region of interest" description="Disordered" evidence="1">
    <location>
        <begin position="93"/>
        <end position="118"/>
    </location>
</feature>
<gene>
    <name evidence="2" type="ORF">J5Y06_22880</name>
</gene>
<accession>A0A8J7UM66</accession>
<comment type="caution">
    <text evidence="2">The sequence shown here is derived from an EMBL/GenBank/DDBJ whole genome shotgun (WGS) entry which is preliminary data.</text>
</comment>
<dbReference type="InterPro" id="IPR010980">
    <property type="entry name" value="Cyt_c/b562"/>
</dbReference>
<dbReference type="Gene3D" id="1.20.120.10">
    <property type="entry name" value="Cytochrome c/b562"/>
    <property type="match status" value="1"/>
</dbReference>
<keyword evidence="3" id="KW-1185">Reference proteome</keyword>
<dbReference type="SUPFAM" id="SSF47175">
    <property type="entry name" value="Cytochromes"/>
    <property type="match status" value="1"/>
</dbReference>
<reference evidence="2" key="1">
    <citation type="submission" date="2021-03" db="EMBL/GenBank/DDBJ databases">
        <title>Genome sequencing and assembly of Tianweitania sediminis.</title>
        <authorList>
            <person name="Chhetri G."/>
        </authorList>
    </citation>
    <scope>NUCLEOTIDE SEQUENCE</scope>
    <source>
        <strain evidence="2">Z8</strain>
    </source>
</reference>
<dbReference type="GO" id="GO:0022900">
    <property type="term" value="P:electron transport chain"/>
    <property type="evidence" value="ECO:0007669"/>
    <property type="project" value="InterPro"/>
</dbReference>